<keyword evidence="3" id="KW-1185">Reference proteome</keyword>
<feature type="region of interest" description="Disordered" evidence="1">
    <location>
        <begin position="73"/>
        <end position="94"/>
    </location>
</feature>
<evidence type="ECO:0000313" key="3">
    <source>
        <dbReference type="Proteomes" id="UP001163105"/>
    </source>
</evidence>
<sequence length="479" mass="54071">MPVYFDTPTDASPKPAINPIVGCHKADEESRRPQNDDAVMANLPGLVDHEDVKQHFERMNDCYMYAASKGGIPRKNGSMPYTRETQKRSSEEDADRRVAAAIKDGMPTDPSQINAHIVHRNINEKTAQRYRKALVLWKAFEKAFPGSTPTNIQTLKQFAECVARTAKGRLHKADQGRATPASVRVEMRRFFNAWQREHNTVIPQDVKRSMAPYIEGELAKKIGLLTGKKGQKTKTFLTIENYVHMQKYYWCGDYHDYIHDGCRVDNANILNTHCFTSARRQEVCQARYQDLVLLNSWTNGKPEFKLKFTREICKATDKNQPEHPFAEQIEGPDKIPPPLFAQPLLHWLANIISSGASAELETVEQALALEPPRNGNFRLIEWDHNMLEKPVFPKWTGKGPADESRSPDSFGTDGSKWAKRAGLTTGLGLHAPRREILINCNGKTGYGPSQEGTPSNSLQITATLLVKYFVLLLNITQVF</sequence>
<dbReference type="InterPro" id="IPR021842">
    <property type="entry name" value="DUF3435"/>
</dbReference>
<gene>
    <name evidence="2" type="ORF">O9K51_09701</name>
</gene>
<feature type="compositionally biased region" description="Basic and acidic residues" evidence="1">
    <location>
        <begin position="84"/>
        <end position="94"/>
    </location>
</feature>
<proteinExistence type="predicted"/>
<dbReference type="AlphaFoldDB" id="A0AB34FF83"/>
<dbReference type="Proteomes" id="UP001163105">
    <property type="component" value="Unassembled WGS sequence"/>
</dbReference>
<dbReference type="EMBL" id="JAQHRD010000010">
    <property type="protein sequence ID" value="KAJ6437873.1"/>
    <property type="molecule type" value="Genomic_DNA"/>
</dbReference>
<reference evidence="2" key="1">
    <citation type="submission" date="2023-01" db="EMBL/GenBank/DDBJ databases">
        <title>The growth and conidiation of Purpureocillium lavendulum are regulated by nitrogen source and histone H3K14 acetylation.</title>
        <authorList>
            <person name="Tang P."/>
            <person name="Han J."/>
            <person name="Zhang C."/>
            <person name="Tang P."/>
            <person name="Qi F."/>
            <person name="Zhang K."/>
            <person name="Liang L."/>
        </authorList>
    </citation>
    <scope>NUCLEOTIDE SEQUENCE</scope>
    <source>
        <strain evidence="2">YMF1.00683</strain>
    </source>
</reference>
<protein>
    <submittedName>
        <fullName evidence="2">Uncharacterized protein</fullName>
    </submittedName>
</protein>
<accession>A0AB34FF83</accession>
<dbReference type="PANTHER" id="PTHR37535">
    <property type="entry name" value="FLUG DOMAIN PROTEIN"/>
    <property type="match status" value="1"/>
</dbReference>
<comment type="caution">
    <text evidence="2">The sequence shown here is derived from an EMBL/GenBank/DDBJ whole genome shotgun (WGS) entry which is preliminary data.</text>
</comment>
<evidence type="ECO:0000313" key="2">
    <source>
        <dbReference type="EMBL" id="KAJ6437873.1"/>
    </source>
</evidence>
<name>A0AB34FF83_9HYPO</name>
<dbReference type="Pfam" id="PF11917">
    <property type="entry name" value="DUF3435"/>
    <property type="match status" value="1"/>
</dbReference>
<feature type="region of interest" description="Disordered" evidence="1">
    <location>
        <begin position="396"/>
        <end position="417"/>
    </location>
</feature>
<evidence type="ECO:0000256" key="1">
    <source>
        <dbReference type="SAM" id="MobiDB-lite"/>
    </source>
</evidence>
<dbReference type="PANTHER" id="PTHR37535:SF3">
    <property type="entry name" value="FLUG DOMAIN-CONTAINING PROTEIN"/>
    <property type="match status" value="1"/>
</dbReference>
<organism evidence="2 3">
    <name type="scientific">Purpureocillium lavendulum</name>
    <dbReference type="NCBI Taxonomy" id="1247861"/>
    <lineage>
        <taxon>Eukaryota</taxon>
        <taxon>Fungi</taxon>
        <taxon>Dikarya</taxon>
        <taxon>Ascomycota</taxon>
        <taxon>Pezizomycotina</taxon>
        <taxon>Sordariomycetes</taxon>
        <taxon>Hypocreomycetidae</taxon>
        <taxon>Hypocreales</taxon>
        <taxon>Ophiocordycipitaceae</taxon>
        <taxon>Purpureocillium</taxon>
    </lineage>
</organism>